<feature type="chain" id="PRO_5017657975" description="DUF7136 domain-containing protein" evidence="1">
    <location>
        <begin position="21"/>
        <end position="271"/>
    </location>
</feature>
<dbReference type="AlphaFoldDB" id="A0A3D8SJ75"/>
<proteinExistence type="predicted"/>
<comment type="caution">
    <text evidence="3">The sequence shown here is derived from an EMBL/GenBank/DDBJ whole genome shotgun (WGS) entry which is preliminary data.</text>
</comment>
<keyword evidence="4" id="KW-1185">Reference proteome</keyword>
<sequence length="271" mass="29952">MCKRLAILQLSLALVTPVLGISYPATIEIDLLFPRNETYNNMTGFPIVFALQNADAAGTFGWDFDWQFTRLDGDGNNKFLDFYTGSLLDDSPTSNDFRYQTDDILIVPGKIYSENNYYIRPGTYSVSWRYYTSTCTKTNGTTYINDQTMAAHANSTVIFTVVADGSGLDFEIPADECPVYSGQWTAESGTSSDCPVRDLEVLEPSDPCKAQLSKKQLSCLQNWFAGNNGSHVCHSSLKQWDVLRESAAASLVPGVPYLLFSALLGMIVESI</sequence>
<dbReference type="Proteomes" id="UP000256690">
    <property type="component" value="Unassembled WGS sequence"/>
</dbReference>
<reference evidence="3 4" key="1">
    <citation type="journal article" date="2018" name="IMA Fungus">
        <title>IMA Genome-F 9: Draft genome sequence of Annulohypoxylon stygium, Aspergillus mulundensis, Berkeleyomyces basicola (syn. Thielaviopsis basicola), Ceratocystis smalleyi, two Cercospora beticola strains, Coleophoma cylindrospora, Fusarium fracticaudum, Phialophora cf. hyalina, and Morchella septimelata.</title>
        <authorList>
            <person name="Wingfield B.D."/>
            <person name="Bills G.F."/>
            <person name="Dong Y."/>
            <person name="Huang W."/>
            <person name="Nel W.J."/>
            <person name="Swalarsk-Parry B.S."/>
            <person name="Vaghefi N."/>
            <person name="Wilken P.M."/>
            <person name="An Z."/>
            <person name="de Beer Z.W."/>
            <person name="De Vos L."/>
            <person name="Chen L."/>
            <person name="Duong T.A."/>
            <person name="Gao Y."/>
            <person name="Hammerbacher A."/>
            <person name="Kikkert J.R."/>
            <person name="Li Y."/>
            <person name="Li H."/>
            <person name="Li K."/>
            <person name="Li Q."/>
            <person name="Liu X."/>
            <person name="Ma X."/>
            <person name="Naidoo K."/>
            <person name="Pethybridge S.J."/>
            <person name="Sun J."/>
            <person name="Steenkamp E.T."/>
            <person name="van der Nest M.A."/>
            <person name="van Wyk S."/>
            <person name="Wingfield M.J."/>
            <person name="Xiong C."/>
            <person name="Yue Q."/>
            <person name="Zhang X."/>
        </authorList>
    </citation>
    <scope>NUCLEOTIDE SEQUENCE [LARGE SCALE GENOMIC DNA]</scope>
    <source>
        <strain evidence="3 4">DSM 5745</strain>
    </source>
</reference>
<name>A0A3D8SJ75_9EURO</name>
<dbReference type="RefSeq" id="XP_026605901.1">
    <property type="nucleotide sequence ID" value="XM_026745035.1"/>
</dbReference>
<evidence type="ECO:0000313" key="3">
    <source>
        <dbReference type="EMBL" id="RDW86377.1"/>
    </source>
</evidence>
<gene>
    <name evidence="3" type="ORF">DSM5745_03019</name>
</gene>
<dbReference type="GeneID" id="38113389"/>
<evidence type="ECO:0000259" key="2">
    <source>
        <dbReference type="Pfam" id="PF23584"/>
    </source>
</evidence>
<evidence type="ECO:0000256" key="1">
    <source>
        <dbReference type="SAM" id="SignalP"/>
    </source>
</evidence>
<dbReference type="InterPro" id="IPR055560">
    <property type="entry name" value="DUF7136"/>
</dbReference>
<organism evidence="3 4">
    <name type="scientific">Aspergillus mulundensis</name>
    <dbReference type="NCBI Taxonomy" id="1810919"/>
    <lineage>
        <taxon>Eukaryota</taxon>
        <taxon>Fungi</taxon>
        <taxon>Dikarya</taxon>
        <taxon>Ascomycota</taxon>
        <taxon>Pezizomycotina</taxon>
        <taxon>Eurotiomycetes</taxon>
        <taxon>Eurotiomycetidae</taxon>
        <taxon>Eurotiales</taxon>
        <taxon>Aspergillaceae</taxon>
        <taxon>Aspergillus</taxon>
        <taxon>Aspergillus subgen. Nidulantes</taxon>
    </lineage>
</organism>
<keyword evidence="1" id="KW-0732">Signal</keyword>
<protein>
    <recommendedName>
        <fullName evidence="2">DUF7136 domain-containing protein</fullName>
    </recommendedName>
</protein>
<evidence type="ECO:0000313" key="4">
    <source>
        <dbReference type="Proteomes" id="UP000256690"/>
    </source>
</evidence>
<feature type="domain" description="DUF7136" evidence="2">
    <location>
        <begin position="23"/>
        <end position="218"/>
    </location>
</feature>
<dbReference type="EMBL" id="PVWQ01000003">
    <property type="protein sequence ID" value="RDW86377.1"/>
    <property type="molecule type" value="Genomic_DNA"/>
</dbReference>
<feature type="signal peptide" evidence="1">
    <location>
        <begin position="1"/>
        <end position="20"/>
    </location>
</feature>
<dbReference type="OrthoDB" id="4490227at2759"/>
<accession>A0A3D8SJ75</accession>
<dbReference type="STRING" id="1810919.A0A3D8SJ75"/>
<dbReference type="Pfam" id="PF23584">
    <property type="entry name" value="DUF7136"/>
    <property type="match status" value="1"/>
</dbReference>